<dbReference type="AlphaFoldDB" id="A0AAV5CC42"/>
<reference evidence="1" key="1">
    <citation type="journal article" date="2018" name="DNA Res.">
        <title>Multiple hybrid de novo genome assembly of finger millet, an orphan allotetraploid crop.</title>
        <authorList>
            <person name="Hatakeyama M."/>
            <person name="Aluri S."/>
            <person name="Balachadran M.T."/>
            <person name="Sivarajan S.R."/>
            <person name="Patrignani A."/>
            <person name="Gruter S."/>
            <person name="Poveda L."/>
            <person name="Shimizu-Inatsugi R."/>
            <person name="Baeten J."/>
            <person name="Francoijs K.J."/>
            <person name="Nataraja K.N."/>
            <person name="Reddy Y.A.N."/>
            <person name="Phadnis S."/>
            <person name="Ravikumar R.L."/>
            <person name="Schlapbach R."/>
            <person name="Sreeman S.M."/>
            <person name="Shimizu K.K."/>
        </authorList>
    </citation>
    <scope>NUCLEOTIDE SEQUENCE</scope>
</reference>
<evidence type="ECO:0008006" key="3">
    <source>
        <dbReference type="Google" id="ProtNLM"/>
    </source>
</evidence>
<gene>
    <name evidence="1" type="primary">ga12390</name>
    <name evidence="1" type="ORF">PR202_ga12390</name>
</gene>
<accession>A0AAV5CC42</accession>
<proteinExistence type="predicted"/>
<comment type="caution">
    <text evidence="1">The sequence shown here is derived from an EMBL/GenBank/DDBJ whole genome shotgun (WGS) entry which is preliminary data.</text>
</comment>
<dbReference type="EMBL" id="BQKI01000005">
    <property type="protein sequence ID" value="GJM95627.1"/>
    <property type="molecule type" value="Genomic_DNA"/>
</dbReference>
<evidence type="ECO:0000313" key="1">
    <source>
        <dbReference type="EMBL" id="GJM95627.1"/>
    </source>
</evidence>
<evidence type="ECO:0000313" key="2">
    <source>
        <dbReference type="Proteomes" id="UP001054889"/>
    </source>
</evidence>
<keyword evidence="2" id="KW-1185">Reference proteome</keyword>
<dbReference type="Proteomes" id="UP001054889">
    <property type="component" value="Unassembled WGS sequence"/>
</dbReference>
<protein>
    <recommendedName>
        <fullName evidence="3">Secreted protein</fullName>
    </recommendedName>
</protein>
<reference evidence="1" key="2">
    <citation type="submission" date="2021-12" db="EMBL/GenBank/DDBJ databases">
        <title>Resequencing data analysis of finger millet.</title>
        <authorList>
            <person name="Hatakeyama M."/>
            <person name="Aluri S."/>
            <person name="Balachadran M.T."/>
            <person name="Sivarajan S.R."/>
            <person name="Poveda L."/>
            <person name="Shimizu-Inatsugi R."/>
            <person name="Schlapbach R."/>
            <person name="Sreeman S.M."/>
            <person name="Shimizu K.K."/>
        </authorList>
    </citation>
    <scope>NUCLEOTIDE SEQUENCE</scope>
</reference>
<sequence>MAVGLGLLVDLVSRSGTSSGTAHSYGKLSAAAAAAAAAALCATGVPLSARHLFVFVPCPFLVRDQGALAL</sequence>
<name>A0AAV5CC42_ELECO</name>
<organism evidence="1 2">
    <name type="scientific">Eleusine coracana subsp. coracana</name>
    <dbReference type="NCBI Taxonomy" id="191504"/>
    <lineage>
        <taxon>Eukaryota</taxon>
        <taxon>Viridiplantae</taxon>
        <taxon>Streptophyta</taxon>
        <taxon>Embryophyta</taxon>
        <taxon>Tracheophyta</taxon>
        <taxon>Spermatophyta</taxon>
        <taxon>Magnoliopsida</taxon>
        <taxon>Liliopsida</taxon>
        <taxon>Poales</taxon>
        <taxon>Poaceae</taxon>
        <taxon>PACMAD clade</taxon>
        <taxon>Chloridoideae</taxon>
        <taxon>Cynodonteae</taxon>
        <taxon>Eleusininae</taxon>
        <taxon>Eleusine</taxon>
    </lineage>
</organism>